<dbReference type="Proteomes" id="UP000272428">
    <property type="component" value="Unassembled WGS sequence"/>
</dbReference>
<accession>A0A495SNZ1</accession>
<name>A0A495SNZ1_9FLAO</name>
<protein>
    <submittedName>
        <fullName evidence="1">Uncharacterized protein</fullName>
    </submittedName>
</protein>
<dbReference type="OrthoDB" id="1450263at2"/>
<comment type="caution">
    <text evidence="1">The sequence shown here is derived from an EMBL/GenBank/DDBJ whole genome shotgun (WGS) entry which is preliminary data.</text>
</comment>
<dbReference type="RefSeq" id="WP_121460029.1">
    <property type="nucleotide sequence ID" value="NZ_RBXB01000001.1"/>
</dbReference>
<dbReference type="EMBL" id="RBXB01000001">
    <property type="protein sequence ID" value="RKT01084.1"/>
    <property type="molecule type" value="Genomic_DNA"/>
</dbReference>
<evidence type="ECO:0000313" key="1">
    <source>
        <dbReference type="EMBL" id="RKT01084.1"/>
    </source>
</evidence>
<keyword evidence="2" id="KW-1185">Reference proteome</keyword>
<proteinExistence type="predicted"/>
<gene>
    <name evidence="1" type="ORF">BCF58_0298</name>
</gene>
<dbReference type="AlphaFoldDB" id="A0A495SNZ1"/>
<organism evidence="1 2">
    <name type="scientific">Chryseobacterium defluvii</name>
    <dbReference type="NCBI Taxonomy" id="160396"/>
    <lineage>
        <taxon>Bacteria</taxon>
        <taxon>Pseudomonadati</taxon>
        <taxon>Bacteroidota</taxon>
        <taxon>Flavobacteriia</taxon>
        <taxon>Flavobacteriales</taxon>
        <taxon>Weeksellaceae</taxon>
        <taxon>Chryseobacterium group</taxon>
        <taxon>Chryseobacterium</taxon>
    </lineage>
</organism>
<sequence length="79" mass="9265">MKAIEFKEQNVVFAENQPEYLSLPAFKSEEGDVVTCWELSDEEIEKIKETKNIFLAIKTFNHPLQPIFITVDRKELFTD</sequence>
<reference evidence="1 2" key="1">
    <citation type="submission" date="2018-10" db="EMBL/GenBank/DDBJ databases">
        <title>Genomic Encyclopedia of Archaeal and Bacterial Type Strains, Phase II (KMG-II): from individual species to whole genera.</title>
        <authorList>
            <person name="Goeker M."/>
        </authorList>
    </citation>
    <scope>NUCLEOTIDE SEQUENCE [LARGE SCALE GENOMIC DNA]</scope>
    <source>
        <strain evidence="1 2">DSM 14219</strain>
    </source>
</reference>
<evidence type="ECO:0000313" key="2">
    <source>
        <dbReference type="Proteomes" id="UP000272428"/>
    </source>
</evidence>